<dbReference type="InterPro" id="IPR045269">
    <property type="entry name" value="Atg1-like"/>
</dbReference>
<dbReference type="EMBL" id="RBWU01000001">
    <property type="protein sequence ID" value="RKS79631.1"/>
    <property type="molecule type" value="Genomic_DNA"/>
</dbReference>
<dbReference type="PANTHER" id="PTHR24348">
    <property type="entry name" value="SERINE/THREONINE-PROTEIN KINASE UNC-51-RELATED"/>
    <property type="match status" value="1"/>
</dbReference>
<gene>
    <name evidence="3" type="ORF">BZB76_1106</name>
</gene>
<feature type="region of interest" description="Disordered" evidence="1">
    <location>
        <begin position="170"/>
        <end position="193"/>
    </location>
</feature>
<dbReference type="GO" id="GO:0005737">
    <property type="term" value="C:cytoplasm"/>
    <property type="evidence" value="ECO:0007669"/>
    <property type="project" value="TreeGrafter"/>
</dbReference>
<dbReference type="AlphaFoldDB" id="A0A495QZI7"/>
<dbReference type="Gene3D" id="1.10.510.10">
    <property type="entry name" value="Transferase(Phosphotransferase) domain 1"/>
    <property type="match status" value="1"/>
</dbReference>
<dbReference type="SMART" id="SM00220">
    <property type="entry name" value="S_TKc"/>
    <property type="match status" value="1"/>
</dbReference>
<dbReference type="InterPro" id="IPR011009">
    <property type="entry name" value="Kinase-like_dom_sf"/>
</dbReference>
<evidence type="ECO:0000259" key="2">
    <source>
        <dbReference type="PROSITE" id="PS50011"/>
    </source>
</evidence>
<protein>
    <submittedName>
        <fullName evidence="3">Protein kinase-like protein</fullName>
    </submittedName>
</protein>
<evidence type="ECO:0000256" key="1">
    <source>
        <dbReference type="SAM" id="MobiDB-lite"/>
    </source>
</evidence>
<keyword evidence="3" id="KW-0808">Transferase</keyword>
<dbReference type="RefSeq" id="WP_121433120.1">
    <property type="nucleotide sequence ID" value="NZ_RBWU01000001.1"/>
</dbReference>
<keyword evidence="3" id="KW-0418">Kinase</keyword>
<dbReference type="InterPro" id="IPR000719">
    <property type="entry name" value="Prot_kinase_dom"/>
</dbReference>
<dbReference type="GO" id="GO:0005524">
    <property type="term" value="F:ATP binding"/>
    <property type="evidence" value="ECO:0007669"/>
    <property type="project" value="InterPro"/>
</dbReference>
<dbReference type="Proteomes" id="UP000274601">
    <property type="component" value="Unassembled WGS sequence"/>
</dbReference>
<dbReference type="SUPFAM" id="SSF56112">
    <property type="entry name" value="Protein kinase-like (PK-like)"/>
    <property type="match status" value="1"/>
</dbReference>
<evidence type="ECO:0000313" key="4">
    <source>
        <dbReference type="Proteomes" id="UP000274601"/>
    </source>
</evidence>
<dbReference type="GO" id="GO:0004674">
    <property type="term" value="F:protein serine/threonine kinase activity"/>
    <property type="evidence" value="ECO:0007669"/>
    <property type="project" value="InterPro"/>
</dbReference>
<feature type="domain" description="Protein kinase" evidence="2">
    <location>
        <begin position="19"/>
        <end position="289"/>
    </location>
</feature>
<proteinExistence type="predicted"/>
<dbReference type="PROSITE" id="PS00108">
    <property type="entry name" value="PROTEIN_KINASE_ST"/>
    <property type="match status" value="1"/>
</dbReference>
<sequence length="543" mass="60189">MLGFESGVDEFPDALLDRVTRVRPLAVGGEAVVFLVEPDGDWCEGASEAVVKVNKAARVDHHQMRLLSLHRFVRHVPRIFDYGDIEVHGETVGWMAQEYCPHGSLHDVIHGRAAPTGDAEPRQIIAELADCLNFWVVEQGLTHTDVKPANILVRSRDPYELLIGDFGGTARDVRDRSPNGRGPTEQAPNEHAQRGRMAFTLSYASPETLRGRRGAPAAWWALGIIAYELLLGRRPYAGMAPGEVRAMLRDGRRPALTDVDDPDWRRLIEGLLTVDPERRWGYEQVAAWVARTKRPVRFNGRTYRKIEHLVDDLEQNWAPGIDWLAANGGRVADWLVELGASDHEVTYLRGLTPGRAARALGRLTASVLPDVTPRYEGRPISASGLLELARRGDAEQRLLRRALEDGALEYAAGHGCAHSGCQGRCAVLDRVDAEVPEIVDFVAAKVGWLRDRIVRSYRGRAPAELPSEREWTTVWAWATELTLSPEAAVQARALAAGVRSDVPWWLDRRRIAATADPATVEGRGHLVVTLLLARHARRAAAVQ</sequence>
<dbReference type="OrthoDB" id="5492697at2"/>
<reference evidence="3 4" key="1">
    <citation type="submission" date="2018-10" db="EMBL/GenBank/DDBJ databases">
        <title>Genomic Encyclopedia of Archaeal and Bacterial Type Strains, Phase II (KMG-II): from individual species to whole genera.</title>
        <authorList>
            <person name="Goeker M."/>
        </authorList>
    </citation>
    <scope>NUCLEOTIDE SEQUENCE [LARGE SCALE GENOMIC DNA]</scope>
    <source>
        <strain evidence="3 4">DSM 43383</strain>
    </source>
</reference>
<keyword evidence="4" id="KW-1185">Reference proteome</keyword>
<dbReference type="InterPro" id="IPR008271">
    <property type="entry name" value="Ser/Thr_kinase_AS"/>
</dbReference>
<accession>A0A495QZI7</accession>
<organism evidence="3 4">
    <name type="scientific">Actinomadura pelletieri DSM 43383</name>
    <dbReference type="NCBI Taxonomy" id="1120940"/>
    <lineage>
        <taxon>Bacteria</taxon>
        <taxon>Bacillati</taxon>
        <taxon>Actinomycetota</taxon>
        <taxon>Actinomycetes</taxon>
        <taxon>Streptosporangiales</taxon>
        <taxon>Thermomonosporaceae</taxon>
        <taxon>Actinomadura</taxon>
    </lineage>
</organism>
<dbReference type="PROSITE" id="PS50011">
    <property type="entry name" value="PROTEIN_KINASE_DOM"/>
    <property type="match status" value="1"/>
</dbReference>
<dbReference type="Pfam" id="PF00069">
    <property type="entry name" value="Pkinase"/>
    <property type="match status" value="1"/>
</dbReference>
<evidence type="ECO:0000313" key="3">
    <source>
        <dbReference type="EMBL" id="RKS79631.1"/>
    </source>
</evidence>
<comment type="caution">
    <text evidence="3">The sequence shown here is derived from an EMBL/GenBank/DDBJ whole genome shotgun (WGS) entry which is preliminary data.</text>
</comment>
<name>A0A495QZI7_9ACTN</name>